<organism evidence="3 4">
    <name type="scientific">Balaenoptera physalus</name>
    <name type="common">Fin whale</name>
    <name type="synonym">Balaena physalus</name>
    <dbReference type="NCBI Taxonomy" id="9770"/>
    <lineage>
        <taxon>Eukaryota</taxon>
        <taxon>Metazoa</taxon>
        <taxon>Chordata</taxon>
        <taxon>Craniata</taxon>
        <taxon>Vertebrata</taxon>
        <taxon>Euteleostomi</taxon>
        <taxon>Mammalia</taxon>
        <taxon>Eutheria</taxon>
        <taxon>Laurasiatheria</taxon>
        <taxon>Artiodactyla</taxon>
        <taxon>Whippomorpha</taxon>
        <taxon>Cetacea</taxon>
        <taxon>Mysticeti</taxon>
        <taxon>Balaenopteridae</taxon>
        <taxon>Balaenoptera</taxon>
    </lineage>
</organism>
<dbReference type="AlphaFoldDB" id="A0A643BWD4"/>
<dbReference type="SUPFAM" id="SSF52113">
    <property type="entry name" value="BRCT domain"/>
    <property type="match status" value="1"/>
</dbReference>
<protein>
    <recommendedName>
        <fullName evidence="2">Chromo domain-containing protein</fullName>
    </recommendedName>
</protein>
<comment type="caution">
    <text evidence="3">The sequence shown here is derived from an EMBL/GenBank/DDBJ whole genome shotgun (WGS) entry which is preliminary data.</text>
</comment>
<gene>
    <name evidence="3" type="ORF">E2I00_015222</name>
</gene>
<proteinExistence type="predicted"/>
<evidence type="ECO:0000256" key="1">
    <source>
        <dbReference type="SAM" id="MobiDB-lite"/>
    </source>
</evidence>
<keyword evidence="4" id="KW-1185">Reference proteome</keyword>
<feature type="region of interest" description="Disordered" evidence="1">
    <location>
        <begin position="17"/>
        <end position="69"/>
    </location>
</feature>
<dbReference type="Proteomes" id="UP000437017">
    <property type="component" value="Unassembled WGS sequence"/>
</dbReference>
<name>A0A643BWD4_BALPH</name>
<feature type="domain" description="Chromo" evidence="2">
    <location>
        <begin position="1"/>
        <end position="39"/>
    </location>
</feature>
<dbReference type="PROSITE" id="PS52032">
    <property type="entry name" value="MARR_BRCT_CHROMO"/>
    <property type="match status" value="1"/>
</dbReference>
<dbReference type="InterPro" id="IPR049898">
    <property type="entry name" value="MARR_BRCT_CHROMO"/>
</dbReference>
<reference evidence="3 4" key="1">
    <citation type="journal article" date="2019" name="PLoS ONE">
        <title>Genomic analyses reveal an absence of contemporary introgressive admixture between fin whales and blue whales, despite known hybrids.</title>
        <authorList>
            <person name="Westbury M.V."/>
            <person name="Petersen B."/>
            <person name="Lorenzen E.D."/>
        </authorList>
    </citation>
    <scope>NUCLEOTIDE SEQUENCE [LARGE SCALE GENOMIC DNA]</scope>
    <source>
        <strain evidence="3">FinWhale-01</strain>
    </source>
</reference>
<feature type="non-terminal residue" evidence="3">
    <location>
        <position position="1"/>
    </location>
</feature>
<dbReference type="EMBL" id="SGJD01004038">
    <property type="protein sequence ID" value="KAB0392092.1"/>
    <property type="molecule type" value="Genomic_DNA"/>
</dbReference>
<evidence type="ECO:0000259" key="2">
    <source>
        <dbReference type="PROSITE" id="PS52032"/>
    </source>
</evidence>
<feature type="compositionally biased region" description="Basic and acidic residues" evidence="1">
    <location>
        <begin position="24"/>
        <end position="41"/>
    </location>
</feature>
<feature type="non-terminal residue" evidence="3">
    <location>
        <position position="69"/>
    </location>
</feature>
<dbReference type="OrthoDB" id="118550at2759"/>
<evidence type="ECO:0000313" key="3">
    <source>
        <dbReference type="EMBL" id="KAB0392092.1"/>
    </source>
</evidence>
<sequence>VHAKWILDTDVFNEWMNEEDYEVDENRKPPVRSPERRDRKASANARKRKHSPSPPPPTPTESRKKSGKK</sequence>
<dbReference type="InterPro" id="IPR036420">
    <property type="entry name" value="BRCT_dom_sf"/>
</dbReference>
<evidence type="ECO:0000313" key="4">
    <source>
        <dbReference type="Proteomes" id="UP000437017"/>
    </source>
</evidence>
<accession>A0A643BWD4</accession>